<dbReference type="PANTHER" id="PTHR37298:SF1">
    <property type="entry name" value="UPF0111 PROTEIN YKAA"/>
    <property type="match status" value="1"/>
</dbReference>
<name>A0A1N7JKN3_9BACL</name>
<gene>
    <name evidence="2" type="ORF">SAMN05421799_10132</name>
</gene>
<dbReference type="InterPro" id="IPR018445">
    <property type="entry name" value="Put_Phosphate_transp_reg"/>
</dbReference>
<dbReference type="PANTHER" id="PTHR37298">
    <property type="entry name" value="UPF0111 PROTEIN YKAA"/>
    <property type="match status" value="1"/>
</dbReference>
<dbReference type="Proteomes" id="UP000186156">
    <property type="component" value="Unassembled WGS sequence"/>
</dbReference>
<evidence type="ECO:0000256" key="1">
    <source>
        <dbReference type="ARBA" id="ARBA00008591"/>
    </source>
</evidence>
<keyword evidence="3" id="KW-1185">Reference proteome</keyword>
<dbReference type="InterPro" id="IPR038078">
    <property type="entry name" value="PhoU-like_sf"/>
</dbReference>
<evidence type="ECO:0000313" key="2">
    <source>
        <dbReference type="EMBL" id="SIS49801.1"/>
    </source>
</evidence>
<reference evidence="3" key="1">
    <citation type="submission" date="2017-01" db="EMBL/GenBank/DDBJ databases">
        <authorList>
            <person name="Varghese N."/>
            <person name="Submissions S."/>
        </authorList>
    </citation>
    <scope>NUCLEOTIDE SEQUENCE [LARGE SCALE GENOMIC DNA]</scope>
    <source>
        <strain evidence="3">DSM 16176</strain>
    </source>
</reference>
<sequence>MSKRSDQLFAFLVEIAENIAQATETFQRELEQGGDFGALASRMKTYEDKGDELISKLISLLNNTYITPLEREDYVTLATTLDDIIDGIHACSVRFTLYDVTGSTPTMIEFAKDIHRSAKEIQEAIRKLNERKLLQIRDHVKELNVLEKHGDQLLHAALRSLFAESKDAIELIKLKEIYEILESVTDRCEDVADVLESVILKNA</sequence>
<dbReference type="EMBL" id="FTOO01000001">
    <property type="protein sequence ID" value="SIS49801.1"/>
    <property type="molecule type" value="Genomic_DNA"/>
</dbReference>
<protein>
    <recommendedName>
        <fullName evidence="4">Phosphate transport regulator</fullName>
    </recommendedName>
</protein>
<dbReference type="Gene3D" id="1.20.58.220">
    <property type="entry name" value="Phosphate transport system protein phou homolog 2, domain 2"/>
    <property type="match status" value="1"/>
</dbReference>
<dbReference type="OrthoDB" id="9797568at2"/>
<comment type="similarity">
    <text evidence="1">Belongs to the UPF0111 family.</text>
</comment>
<accession>A0A1N7JKN3</accession>
<dbReference type="AlphaFoldDB" id="A0A1N7JKN3"/>
<evidence type="ECO:0000313" key="3">
    <source>
        <dbReference type="Proteomes" id="UP000186156"/>
    </source>
</evidence>
<proteinExistence type="inferred from homology"/>
<dbReference type="InterPro" id="IPR052912">
    <property type="entry name" value="UPF0111_domain"/>
</dbReference>
<dbReference type="Pfam" id="PF01865">
    <property type="entry name" value="PhoU_div"/>
    <property type="match status" value="1"/>
</dbReference>
<evidence type="ECO:0008006" key="4">
    <source>
        <dbReference type="Google" id="ProtNLM"/>
    </source>
</evidence>
<dbReference type="RefSeq" id="WP_067846270.1">
    <property type="nucleotide sequence ID" value="NZ_FTOO01000001.1"/>
</dbReference>
<dbReference type="STRING" id="252246.SAMN05421799_10132"/>
<organism evidence="2 3">
    <name type="scientific">Alicyclobacillus vulcanalis</name>
    <dbReference type="NCBI Taxonomy" id="252246"/>
    <lineage>
        <taxon>Bacteria</taxon>
        <taxon>Bacillati</taxon>
        <taxon>Bacillota</taxon>
        <taxon>Bacilli</taxon>
        <taxon>Bacillales</taxon>
        <taxon>Alicyclobacillaceae</taxon>
        <taxon>Alicyclobacillus</taxon>
    </lineage>
</organism>